<dbReference type="InterPro" id="IPR017853">
    <property type="entry name" value="GH"/>
</dbReference>
<evidence type="ECO:0000313" key="3">
    <source>
        <dbReference type="Proteomes" id="UP000095594"/>
    </source>
</evidence>
<name>A0A174ATI5_9CLOT</name>
<dbReference type="AlphaFoldDB" id="A0A174ATI5"/>
<dbReference type="Gene3D" id="3.40.50.880">
    <property type="match status" value="1"/>
</dbReference>
<proteinExistence type="predicted"/>
<evidence type="ECO:0000313" key="2">
    <source>
        <dbReference type="EMBL" id="CUN91827.1"/>
    </source>
</evidence>
<dbReference type="GO" id="GO:0005975">
    <property type="term" value="P:carbohydrate metabolic process"/>
    <property type="evidence" value="ECO:0007669"/>
    <property type="project" value="InterPro"/>
</dbReference>
<feature type="domain" description="Beta-galactosidase trimerisation" evidence="1">
    <location>
        <begin position="378"/>
        <end position="440"/>
    </location>
</feature>
<dbReference type="InterPro" id="IPR013738">
    <property type="entry name" value="Beta_galactosidase_Trimer"/>
</dbReference>
<organism evidence="2 3">
    <name type="scientific">Clostridium disporicum</name>
    <dbReference type="NCBI Taxonomy" id="84024"/>
    <lineage>
        <taxon>Bacteria</taxon>
        <taxon>Bacillati</taxon>
        <taxon>Bacillota</taxon>
        <taxon>Clostridia</taxon>
        <taxon>Eubacteriales</taxon>
        <taxon>Clostridiaceae</taxon>
        <taxon>Clostridium</taxon>
    </lineage>
</organism>
<dbReference type="CDD" id="cd00551">
    <property type="entry name" value="AmyAc_family"/>
    <property type="match status" value="1"/>
</dbReference>
<dbReference type="InterPro" id="IPR029062">
    <property type="entry name" value="Class_I_gatase-like"/>
</dbReference>
<dbReference type="RefSeq" id="WP_055263904.1">
    <property type="nucleotide sequence ID" value="NZ_CABIXQ010000003.1"/>
</dbReference>
<reference evidence="2 3" key="1">
    <citation type="submission" date="2015-09" db="EMBL/GenBank/DDBJ databases">
        <authorList>
            <consortium name="Pathogen Informatics"/>
        </authorList>
    </citation>
    <scope>NUCLEOTIDE SEQUENCE [LARGE SCALE GENOMIC DNA]</scope>
    <source>
        <strain evidence="2 3">2789STDY5834856</strain>
    </source>
</reference>
<dbReference type="Pfam" id="PF08532">
    <property type="entry name" value="Glyco_hydro_42M"/>
    <property type="match status" value="1"/>
</dbReference>
<evidence type="ECO:0000259" key="1">
    <source>
        <dbReference type="Pfam" id="PF08532"/>
    </source>
</evidence>
<dbReference type="CDD" id="cd03143">
    <property type="entry name" value="A4_beta-galactosidase_middle_domain"/>
    <property type="match status" value="1"/>
</dbReference>
<accession>A0A174ATI5</accession>
<sequence>MGYKTRSRQIHLDFHTSPLIEGIGKDFNKEEFGEVLEKARVNSITCFARCHHGYLYYDSKINKERVHPHLANKNLLKEQIEACHERGIKAPIYLPVQWDKFTYDEHPEWVSKDIDGNIIKGEGGKPGFYEFLCVNNEYRTFLKNHVREILEIFPECDGLFFDIVMVVPCACENCKKSMEDLGIDYTIKGERLKFSEKMLTEFKREMSQFVKEINQNVTIFYNGSHISPQLKDGLDNYSHIEIESLPSGGWGYMHFPTTVRYARNLGKDCLGMTGKFHTYWGDFHSFKNLAALQYECFHMLAQNTKCSIGDQLDPNGKISKEVYDLIGKVYSEVEKKEPWCEDAKAVCEIGVFTPEEFIDYKSERPFGLKPSITGVTRMLQEASLQFDIIDSSMDFNKYKLLVLPEERVIVNDEFSCKIEKFIQNGGKIIAVYEGGLNEEKTEFNIPSLKVKYEGKGEFTPTFIIPEGKLAKDLYNTEYVMYEDSSKVSVEEGGEVLCNSIEPYFNRTPEHFCSHQHAPSSGKIYGPAIIKGDNAIYIAHKIFSQYHNYGSVWCKKLFINSIDTLLENRLVNHNGPSTIISTLNEQENENRYVLHLLHYIPERRCQRIDVIEDVIPLYNLEVKMNLEKSPKSVTLVPQNEEVKFNIVDGTLEFTVNKVDGHQMVEINY</sequence>
<gene>
    <name evidence="2" type="ORF">ERS852471_00673</name>
</gene>
<dbReference type="InterPro" id="IPR028212">
    <property type="entry name" value="GHL6"/>
</dbReference>
<protein>
    <submittedName>
        <fullName evidence="2">Uncharacterized protein conserved in bacteria</fullName>
    </submittedName>
</protein>
<dbReference type="OrthoDB" id="9780891at2"/>
<dbReference type="GO" id="GO:0004565">
    <property type="term" value="F:beta-galactosidase activity"/>
    <property type="evidence" value="ECO:0007669"/>
    <property type="project" value="InterPro"/>
</dbReference>
<dbReference type="Pfam" id="PF14871">
    <property type="entry name" value="GHL6"/>
    <property type="match status" value="1"/>
</dbReference>
<dbReference type="Proteomes" id="UP000095594">
    <property type="component" value="Unassembled WGS sequence"/>
</dbReference>
<dbReference type="Gene3D" id="3.20.20.80">
    <property type="entry name" value="Glycosidases"/>
    <property type="match status" value="1"/>
</dbReference>
<dbReference type="SUPFAM" id="SSF51445">
    <property type="entry name" value="(Trans)glycosidases"/>
    <property type="match status" value="1"/>
</dbReference>
<dbReference type="EMBL" id="CYZX01000003">
    <property type="protein sequence ID" value="CUN91827.1"/>
    <property type="molecule type" value="Genomic_DNA"/>
</dbReference>